<name>A0A9W4E9U4_9ACTN</name>
<proteinExistence type="predicted"/>
<dbReference type="AlphaFoldDB" id="A0A9W4E9U4"/>
<feature type="transmembrane region" description="Helical" evidence="1">
    <location>
        <begin position="66"/>
        <end position="85"/>
    </location>
</feature>
<dbReference type="RefSeq" id="WP_205042583.1">
    <property type="nucleotide sequence ID" value="NZ_CAJVAX010000012.1"/>
</dbReference>
<keyword evidence="3" id="KW-1185">Reference proteome</keyword>
<dbReference type="EMBL" id="CAJVAX010000012">
    <property type="protein sequence ID" value="CAG7628711.1"/>
    <property type="molecule type" value="Genomic_DNA"/>
</dbReference>
<reference evidence="2" key="1">
    <citation type="submission" date="2021-06" db="EMBL/GenBank/DDBJ databases">
        <authorList>
            <person name="Arsene-Ploetze F."/>
        </authorList>
    </citation>
    <scope>NUCLEOTIDE SEQUENCE</scope>
    <source>
        <strain evidence="2">SBRY1</strain>
    </source>
</reference>
<keyword evidence="1" id="KW-0812">Transmembrane</keyword>
<sequence>MTTQTPPATRAGATDEATVRTRRRARAVAVGAATLLPAAVWLPAYALGVRFVLTDSQGTATVNLPVVLAFSLLFALLGWASLALLERLTRRAPTWWTTLAATVAALSLVPVFAEDATAGTKAALTLIHLTVAATLIPLLRRTTAG</sequence>
<protein>
    <submittedName>
        <fullName evidence="2">Uncharacterized protein</fullName>
    </submittedName>
</protein>
<gene>
    <name evidence="2" type="ORF">SBRY_20499</name>
</gene>
<dbReference type="InterPro" id="IPR045713">
    <property type="entry name" value="DUF6069"/>
</dbReference>
<evidence type="ECO:0000313" key="2">
    <source>
        <dbReference type="EMBL" id="CAG7628711.1"/>
    </source>
</evidence>
<feature type="transmembrane region" description="Helical" evidence="1">
    <location>
        <begin position="27"/>
        <end position="46"/>
    </location>
</feature>
<evidence type="ECO:0000313" key="3">
    <source>
        <dbReference type="Proteomes" id="UP001153328"/>
    </source>
</evidence>
<keyword evidence="1" id="KW-0472">Membrane</keyword>
<feature type="transmembrane region" description="Helical" evidence="1">
    <location>
        <begin position="119"/>
        <end position="139"/>
    </location>
</feature>
<accession>A0A9W4E9U4</accession>
<dbReference type="Proteomes" id="UP001153328">
    <property type="component" value="Unassembled WGS sequence"/>
</dbReference>
<comment type="caution">
    <text evidence="2">The sequence shown here is derived from an EMBL/GenBank/DDBJ whole genome shotgun (WGS) entry which is preliminary data.</text>
</comment>
<keyword evidence="1" id="KW-1133">Transmembrane helix</keyword>
<organism evidence="2 3">
    <name type="scientific">Actinacidiphila bryophytorum</name>
    <dbReference type="NCBI Taxonomy" id="1436133"/>
    <lineage>
        <taxon>Bacteria</taxon>
        <taxon>Bacillati</taxon>
        <taxon>Actinomycetota</taxon>
        <taxon>Actinomycetes</taxon>
        <taxon>Kitasatosporales</taxon>
        <taxon>Streptomycetaceae</taxon>
        <taxon>Actinacidiphila</taxon>
    </lineage>
</organism>
<dbReference type="Pfam" id="PF19545">
    <property type="entry name" value="DUF6069"/>
    <property type="match status" value="1"/>
</dbReference>
<feature type="transmembrane region" description="Helical" evidence="1">
    <location>
        <begin position="92"/>
        <end position="113"/>
    </location>
</feature>
<evidence type="ECO:0000256" key="1">
    <source>
        <dbReference type="SAM" id="Phobius"/>
    </source>
</evidence>